<keyword evidence="1" id="KW-1133">Transmembrane helix</keyword>
<proteinExistence type="predicted"/>
<gene>
    <name evidence="3" type="ORF">CHS0354_021789</name>
</gene>
<reference evidence="3" key="3">
    <citation type="submission" date="2023-05" db="EMBL/GenBank/DDBJ databases">
        <authorList>
            <person name="Smith C.H."/>
        </authorList>
    </citation>
    <scope>NUCLEOTIDE SEQUENCE</scope>
    <source>
        <strain evidence="3">CHS0354</strain>
        <tissue evidence="3">Mantle</tissue>
    </source>
</reference>
<dbReference type="SMART" id="SM00473">
    <property type="entry name" value="PAN_AP"/>
    <property type="match status" value="2"/>
</dbReference>
<comment type="caution">
    <text evidence="3">The sequence shown here is derived from an EMBL/GenBank/DDBJ whole genome shotgun (WGS) entry which is preliminary data.</text>
</comment>
<protein>
    <recommendedName>
        <fullName evidence="2">Apple domain-containing protein</fullName>
    </recommendedName>
</protein>
<feature type="domain" description="Apple" evidence="2">
    <location>
        <begin position="89"/>
        <end position="177"/>
    </location>
</feature>
<dbReference type="Pfam" id="PF00024">
    <property type="entry name" value="PAN_1"/>
    <property type="match status" value="2"/>
</dbReference>
<feature type="transmembrane region" description="Helical" evidence="1">
    <location>
        <begin position="244"/>
        <end position="265"/>
    </location>
</feature>
<keyword evidence="1" id="KW-0812">Transmembrane</keyword>
<dbReference type="Gene3D" id="3.50.4.10">
    <property type="entry name" value="Hepatocyte Growth Factor"/>
    <property type="match status" value="2"/>
</dbReference>
<evidence type="ECO:0000313" key="4">
    <source>
        <dbReference type="Proteomes" id="UP001195483"/>
    </source>
</evidence>
<dbReference type="SUPFAM" id="SSF57414">
    <property type="entry name" value="Hairpin loop containing domain-like"/>
    <property type="match status" value="2"/>
</dbReference>
<evidence type="ECO:0000313" key="3">
    <source>
        <dbReference type="EMBL" id="KAK3584916.1"/>
    </source>
</evidence>
<reference evidence="3" key="1">
    <citation type="journal article" date="2021" name="Genome Biol. Evol.">
        <title>A High-Quality Reference Genome for a Parasitic Bivalve with Doubly Uniparental Inheritance (Bivalvia: Unionida).</title>
        <authorList>
            <person name="Smith C.H."/>
        </authorList>
    </citation>
    <scope>NUCLEOTIDE SEQUENCE</scope>
    <source>
        <strain evidence="3">CHS0354</strain>
    </source>
</reference>
<dbReference type="PROSITE" id="PS50948">
    <property type="entry name" value="PAN"/>
    <property type="match status" value="1"/>
</dbReference>
<keyword evidence="1" id="KW-0472">Membrane</keyword>
<name>A0AAE0S3Y6_9BIVA</name>
<dbReference type="Proteomes" id="UP001195483">
    <property type="component" value="Unassembled WGS sequence"/>
</dbReference>
<evidence type="ECO:0000256" key="1">
    <source>
        <dbReference type="SAM" id="Phobius"/>
    </source>
</evidence>
<evidence type="ECO:0000259" key="2">
    <source>
        <dbReference type="PROSITE" id="PS50948"/>
    </source>
</evidence>
<sequence>MDTETRASNNIRNYLDDYTQAPGTMVLLSGDQEVSGITSANDCGSACSSYTSFSCKAFQYCPNGNRCLLFKTHNVNNKPDGTSPSAAQCYFYSRSHISDFTMINGRSLVFGSSVVEFYSISLDECANTCVEQKDLGCKGFYYCGNTTMCRLTSGKPGSGDVNTSNSGDYCAFYARQYFPSGSSHPLLTSPLPNPPSVASTNIRSVTSASICVTTAQSSGKTQSGTLRPEDQRTVYRDKIDTGSIIGVAFGLFIAGLLTGTAATHFRRRWKEKGTKYQAWQSDIDT</sequence>
<keyword evidence="4" id="KW-1185">Reference proteome</keyword>
<organism evidence="3 4">
    <name type="scientific">Potamilus streckersoni</name>
    <dbReference type="NCBI Taxonomy" id="2493646"/>
    <lineage>
        <taxon>Eukaryota</taxon>
        <taxon>Metazoa</taxon>
        <taxon>Spiralia</taxon>
        <taxon>Lophotrochozoa</taxon>
        <taxon>Mollusca</taxon>
        <taxon>Bivalvia</taxon>
        <taxon>Autobranchia</taxon>
        <taxon>Heteroconchia</taxon>
        <taxon>Palaeoheterodonta</taxon>
        <taxon>Unionida</taxon>
        <taxon>Unionoidea</taxon>
        <taxon>Unionidae</taxon>
        <taxon>Ambleminae</taxon>
        <taxon>Lampsilini</taxon>
        <taxon>Potamilus</taxon>
    </lineage>
</organism>
<dbReference type="InterPro" id="IPR003609">
    <property type="entry name" value="Pan_app"/>
</dbReference>
<accession>A0AAE0S3Y6</accession>
<dbReference type="AlphaFoldDB" id="A0AAE0S3Y6"/>
<dbReference type="EMBL" id="JAEAOA010001326">
    <property type="protein sequence ID" value="KAK3584916.1"/>
    <property type="molecule type" value="Genomic_DNA"/>
</dbReference>
<reference evidence="3" key="2">
    <citation type="journal article" date="2021" name="Genome Biol. Evol.">
        <title>Developing a high-quality reference genome for a parasitic bivalve with doubly uniparental inheritance (Bivalvia: Unionida).</title>
        <authorList>
            <person name="Smith C.H."/>
        </authorList>
    </citation>
    <scope>NUCLEOTIDE SEQUENCE</scope>
    <source>
        <strain evidence="3">CHS0354</strain>
        <tissue evidence="3">Mantle</tissue>
    </source>
</reference>